<dbReference type="GO" id="GO:0032259">
    <property type="term" value="P:methylation"/>
    <property type="evidence" value="ECO:0007669"/>
    <property type="project" value="UniProtKB-KW"/>
</dbReference>
<gene>
    <name evidence="6" type="ORF">F511_17216</name>
</gene>
<dbReference type="InterPro" id="IPR029063">
    <property type="entry name" value="SAM-dependent_MTases_sf"/>
</dbReference>
<reference evidence="6 7" key="1">
    <citation type="journal article" date="2015" name="Proc. Natl. Acad. Sci. U.S.A.">
        <title>The resurrection genome of Boea hygrometrica: A blueprint for survival of dehydration.</title>
        <authorList>
            <person name="Xiao L."/>
            <person name="Yang G."/>
            <person name="Zhang L."/>
            <person name="Yang X."/>
            <person name="Zhao S."/>
            <person name="Ji Z."/>
            <person name="Zhou Q."/>
            <person name="Hu M."/>
            <person name="Wang Y."/>
            <person name="Chen M."/>
            <person name="Xu Y."/>
            <person name="Jin H."/>
            <person name="Xiao X."/>
            <person name="Hu G."/>
            <person name="Bao F."/>
            <person name="Hu Y."/>
            <person name="Wan P."/>
            <person name="Li L."/>
            <person name="Deng X."/>
            <person name="Kuang T."/>
            <person name="Xiang C."/>
            <person name="Zhu J.K."/>
            <person name="Oliver M.J."/>
            <person name="He Y."/>
        </authorList>
    </citation>
    <scope>NUCLEOTIDE SEQUENCE [LARGE SCALE GENOMIC DNA]</scope>
    <source>
        <strain evidence="7">cv. XS01</strain>
    </source>
</reference>
<dbReference type="GO" id="GO:0009809">
    <property type="term" value="P:lignin biosynthetic process"/>
    <property type="evidence" value="ECO:0007669"/>
    <property type="project" value="UniProtKB-KW"/>
</dbReference>
<dbReference type="AlphaFoldDB" id="A0A2Z7AVR6"/>
<dbReference type="UniPathway" id="UPA00711"/>
<dbReference type="EMBL" id="KV011876">
    <property type="protein sequence ID" value="KZV25438.1"/>
    <property type="molecule type" value="Genomic_DNA"/>
</dbReference>
<sequence>MTTFFGVDQLQSDEDKVESYLKALRNTIVEFNKFLADDSRIELVVLSIGDRVTLCRRLK</sequence>
<dbReference type="GO" id="GO:0008171">
    <property type="term" value="F:O-methyltransferase activity"/>
    <property type="evidence" value="ECO:0007669"/>
    <property type="project" value="InterPro"/>
</dbReference>
<evidence type="ECO:0000313" key="6">
    <source>
        <dbReference type="EMBL" id="KZV25438.1"/>
    </source>
</evidence>
<evidence type="ECO:0000256" key="3">
    <source>
        <dbReference type="ARBA" id="ARBA00022691"/>
    </source>
</evidence>
<name>A0A2Z7AVR6_9LAMI</name>
<dbReference type="Proteomes" id="UP000250235">
    <property type="component" value="Unassembled WGS sequence"/>
</dbReference>
<dbReference type="Pfam" id="PF01596">
    <property type="entry name" value="Methyltransf_3"/>
    <property type="match status" value="1"/>
</dbReference>
<organism evidence="6 7">
    <name type="scientific">Dorcoceras hygrometricum</name>
    <dbReference type="NCBI Taxonomy" id="472368"/>
    <lineage>
        <taxon>Eukaryota</taxon>
        <taxon>Viridiplantae</taxon>
        <taxon>Streptophyta</taxon>
        <taxon>Embryophyta</taxon>
        <taxon>Tracheophyta</taxon>
        <taxon>Spermatophyta</taxon>
        <taxon>Magnoliopsida</taxon>
        <taxon>eudicotyledons</taxon>
        <taxon>Gunneridae</taxon>
        <taxon>Pentapetalae</taxon>
        <taxon>asterids</taxon>
        <taxon>lamiids</taxon>
        <taxon>Lamiales</taxon>
        <taxon>Gesneriaceae</taxon>
        <taxon>Didymocarpoideae</taxon>
        <taxon>Trichosporeae</taxon>
        <taxon>Loxocarpinae</taxon>
        <taxon>Dorcoceras</taxon>
    </lineage>
</organism>
<keyword evidence="2 6" id="KW-0808">Transferase</keyword>
<protein>
    <submittedName>
        <fullName evidence="6">Flavonoid 3',5'-methyltransferase-like</fullName>
    </submittedName>
</protein>
<keyword evidence="3" id="KW-0949">S-adenosyl-L-methionine</keyword>
<evidence type="ECO:0000256" key="5">
    <source>
        <dbReference type="ARBA" id="ARBA00023453"/>
    </source>
</evidence>
<keyword evidence="7" id="KW-1185">Reference proteome</keyword>
<accession>A0A2Z7AVR6</accession>
<dbReference type="Gene3D" id="3.40.50.150">
    <property type="entry name" value="Vaccinia Virus protein VP39"/>
    <property type="match status" value="1"/>
</dbReference>
<evidence type="ECO:0000256" key="4">
    <source>
        <dbReference type="ARBA" id="ARBA00022733"/>
    </source>
</evidence>
<keyword evidence="1 6" id="KW-0489">Methyltransferase</keyword>
<dbReference type="OrthoDB" id="10251242at2759"/>
<keyword evidence="4" id="KW-0438">Lignin biosynthesis</keyword>
<proteinExistence type="inferred from homology"/>
<dbReference type="InterPro" id="IPR002935">
    <property type="entry name" value="SAM_O-MeTrfase"/>
</dbReference>
<evidence type="ECO:0000256" key="2">
    <source>
        <dbReference type="ARBA" id="ARBA00022679"/>
    </source>
</evidence>
<evidence type="ECO:0000313" key="7">
    <source>
        <dbReference type="Proteomes" id="UP000250235"/>
    </source>
</evidence>
<evidence type="ECO:0000256" key="1">
    <source>
        <dbReference type="ARBA" id="ARBA00022603"/>
    </source>
</evidence>
<comment type="similarity">
    <text evidence="5">Belongs to the class I-like SAM-binding methyltransferase superfamily. Cation-dependent O-methyltransferase family.</text>
</comment>